<protein>
    <submittedName>
        <fullName evidence="2">Uncharacterized protein</fullName>
    </submittedName>
</protein>
<name>A0A0S2W331_9FIRM</name>
<dbReference type="EMBL" id="CP011307">
    <property type="protein sequence ID" value="ALP93634.1"/>
    <property type="molecule type" value="Genomic_DNA"/>
</dbReference>
<keyword evidence="1" id="KW-0812">Transmembrane</keyword>
<dbReference type="KEGG" id="ibu:IB211_01241"/>
<feature type="transmembrane region" description="Helical" evidence="1">
    <location>
        <begin position="81"/>
        <end position="97"/>
    </location>
</feature>
<evidence type="ECO:0000313" key="2">
    <source>
        <dbReference type="EMBL" id="ALP93634.1"/>
    </source>
</evidence>
<accession>A0A0S2W331</accession>
<feature type="transmembrane region" description="Helical" evidence="1">
    <location>
        <begin position="12"/>
        <end position="30"/>
    </location>
</feature>
<reference evidence="3" key="2">
    <citation type="submission" date="2015-04" db="EMBL/GenBank/DDBJ databases">
        <title>A butyrogenic pathway from the amino acid lysine in a human gut commensal.</title>
        <authorList>
            <person name="de Vos W.M."/>
            <person name="Bui N.T.P."/>
            <person name="Plugge C.M."/>
            <person name="Ritari J."/>
        </authorList>
    </citation>
    <scope>NUCLEOTIDE SEQUENCE [LARGE SCALE GENOMIC DNA]</scope>
    <source>
        <strain evidence="3">AF211</strain>
    </source>
</reference>
<reference evidence="2 3" key="1">
    <citation type="journal article" date="2015" name="Nat. Commun.">
        <title>Production of butyrate from lysine and the Amadori product fructoselysine by a human gut commensal.</title>
        <authorList>
            <person name="Bui T.P."/>
            <person name="Ritari J."/>
            <person name="Boeren S."/>
            <person name="de Waard P."/>
            <person name="Plugge C.M."/>
            <person name="de Vos W.M."/>
        </authorList>
    </citation>
    <scope>NUCLEOTIDE SEQUENCE [LARGE SCALE GENOMIC DNA]</scope>
    <source>
        <strain evidence="2 3">AF211</strain>
    </source>
</reference>
<dbReference type="Pfam" id="PF14808">
    <property type="entry name" value="TMEM164"/>
    <property type="match status" value="1"/>
</dbReference>
<feature type="transmembrane region" description="Helical" evidence="1">
    <location>
        <begin position="137"/>
        <end position="159"/>
    </location>
</feature>
<dbReference type="AlphaFoldDB" id="A0A0S2W331"/>
<proteinExistence type="predicted"/>
<feature type="transmembrane region" description="Helical" evidence="1">
    <location>
        <begin position="42"/>
        <end position="61"/>
    </location>
</feature>
<keyword evidence="3" id="KW-1185">Reference proteome</keyword>
<feature type="transmembrane region" description="Helical" evidence="1">
    <location>
        <begin position="171"/>
        <end position="190"/>
    </location>
</feature>
<dbReference type="Proteomes" id="UP000064844">
    <property type="component" value="Chromosome"/>
</dbReference>
<feature type="transmembrane region" description="Helical" evidence="1">
    <location>
        <begin position="104"/>
        <end position="122"/>
    </location>
</feature>
<feature type="transmembrane region" description="Helical" evidence="1">
    <location>
        <begin position="220"/>
        <end position="243"/>
    </location>
</feature>
<keyword evidence="1" id="KW-0472">Membrane</keyword>
<dbReference type="STRING" id="1297617.IB211_01241"/>
<organism evidence="2 3">
    <name type="scientific">Intestinimonas butyriciproducens</name>
    <dbReference type="NCBI Taxonomy" id="1297617"/>
    <lineage>
        <taxon>Bacteria</taxon>
        <taxon>Bacillati</taxon>
        <taxon>Bacillota</taxon>
        <taxon>Clostridia</taxon>
        <taxon>Eubacteriales</taxon>
        <taxon>Intestinimonas</taxon>
    </lineage>
</organism>
<gene>
    <name evidence="2" type="ORF">IB211_01241</name>
</gene>
<evidence type="ECO:0000256" key="1">
    <source>
        <dbReference type="SAM" id="Phobius"/>
    </source>
</evidence>
<keyword evidence="1" id="KW-1133">Transmembrane helix</keyword>
<evidence type="ECO:0000313" key="3">
    <source>
        <dbReference type="Proteomes" id="UP000064844"/>
    </source>
</evidence>
<sequence length="253" mass="28122">MNGFSITPFRGLHLLLLLLTAAAVLLIFLLRGKPEARHSPLLIGVCFFNLALFAGYKLSLSMDAAYVRAYYPNGFSIFNELPLHLCNINLFLIPLGVWKRNRSIMGFSFFVAPLGALMALLFPEPLFSGFSLLMPRIFGYYVTHAILVVCGLSLATLGFYRPDPRDIPQILKTFGLLAVGAHLINLLLRLTLCPEANYFFTYGAVIGVLKLFWRIIPAPLLYGLPAPLILAGYMYAVCALSRLTQRAEEVPFS</sequence>
<dbReference type="RefSeq" id="WP_058117463.1">
    <property type="nucleotide sequence ID" value="NZ_CP011307.1"/>
</dbReference>